<dbReference type="AlphaFoldDB" id="A0A0E3QKE6"/>
<evidence type="ECO:0000313" key="9">
    <source>
        <dbReference type="EMBL" id="AKB50312.1"/>
    </source>
</evidence>
<dbReference type="Pfam" id="PF00528">
    <property type="entry name" value="BPD_transp_1"/>
    <property type="match status" value="1"/>
</dbReference>
<dbReference type="RefSeq" id="WP_011308576.1">
    <property type="nucleotide sequence ID" value="NZ_CP009526.1"/>
</dbReference>
<feature type="transmembrane region" description="Helical" evidence="7">
    <location>
        <begin position="238"/>
        <end position="265"/>
    </location>
</feature>
<dbReference type="PANTHER" id="PTHR43163">
    <property type="entry name" value="DIPEPTIDE TRANSPORT SYSTEM PERMEASE PROTEIN DPPB-RELATED"/>
    <property type="match status" value="1"/>
</dbReference>
<dbReference type="GO" id="GO:0055085">
    <property type="term" value="P:transmembrane transport"/>
    <property type="evidence" value="ECO:0007669"/>
    <property type="project" value="InterPro"/>
</dbReference>
<evidence type="ECO:0000256" key="2">
    <source>
        <dbReference type="ARBA" id="ARBA00022448"/>
    </source>
</evidence>
<dbReference type="InterPro" id="IPR035906">
    <property type="entry name" value="MetI-like_sf"/>
</dbReference>
<keyword evidence="6 7" id="KW-0472">Membrane</keyword>
<dbReference type="Gene3D" id="1.10.3720.10">
    <property type="entry name" value="MetI-like"/>
    <property type="match status" value="1"/>
</dbReference>
<dbReference type="InterPro" id="IPR000515">
    <property type="entry name" value="MetI-like"/>
</dbReference>
<evidence type="ECO:0000256" key="6">
    <source>
        <dbReference type="ARBA" id="ARBA00023136"/>
    </source>
</evidence>
<feature type="domain" description="ABC transmembrane type-1" evidence="8">
    <location>
        <begin position="99"/>
        <end position="303"/>
    </location>
</feature>
<feature type="transmembrane region" description="Helical" evidence="7">
    <location>
        <begin position="12"/>
        <end position="31"/>
    </location>
</feature>
<feature type="transmembrane region" description="Helical" evidence="7">
    <location>
        <begin position="177"/>
        <end position="199"/>
    </location>
</feature>
<feature type="transmembrane region" description="Helical" evidence="7">
    <location>
        <begin position="285"/>
        <end position="306"/>
    </location>
</feature>
<keyword evidence="3" id="KW-1003">Cell membrane</keyword>
<reference evidence="9 10" key="1">
    <citation type="submission" date="2014-07" db="EMBL/GenBank/DDBJ databases">
        <title>Methanogenic archaea and the global carbon cycle.</title>
        <authorList>
            <person name="Henriksen J.R."/>
            <person name="Luke J."/>
            <person name="Reinhart S."/>
            <person name="Benedict M.N."/>
            <person name="Youngblut N.D."/>
            <person name="Metcalf M.E."/>
            <person name="Whitaker R.J."/>
            <person name="Metcalf W.W."/>
        </authorList>
    </citation>
    <scope>NUCLEOTIDE SEQUENCE [LARGE SCALE GENOMIC DNA]</scope>
    <source>
        <strain evidence="9 10">Wiesmoor</strain>
    </source>
</reference>
<evidence type="ECO:0000256" key="3">
    <source>
        <dbReference type="ARBA" id="ARBA00022475"/>
    </source>
</evidence>
<evidence type="ECO:0000256" key="4">
    <source>
        <dbReference type="ARBA" id="ARBA00022692"/>
    </source>
</evidence>
<organism evidence="9 10">
    <name type="scientific">Methanosarcina barkeri str. Wiesmoor</name>
    <dbReference type="NCBI Taxonomy" id="1434109"/>
    <lineage>
        <taxon>Archaea</taxon>
        <taxon>Methanobacteriati</taxon>
        <taxon>Methanobacteriota</taxon>
        <taxon>Stenosarchaea group</taxon>
        <taxon>Methanomicrobia</taxon>
        <taxon>Methanosarcinales</taxon>
        <taxon>Methanosarcinaceae</taxon>
        <taxon>Methanosarcina</taxon>
    </lineage>
</organism>
<gene>
    <name evidence="9" type="ORF">MSBRW_1059</name>
</gene>
<keyword evidence="4 7" id="KW-0812">Transmembrane</keyword>
<evidence type="ECO:0000256" key="1">
    <source>
        <dbReference type="ARBA" id="ARBA00004651"/>
    </source>
</evidence>
<keyword evidence="5 7" id="KW-1133">Transmembrane helix</keyword>
<dbReference type="Proteomes" id="UP000033038">
    <property type="component" value="Chromosome"/>
</dbReference>
<evidence type="ECO:0000313" key="10">
    <source>
        <dbReference type="Proteomes" id="UP000033038"/>
    </source>
</evidence>
<dbReference type="PROSITE" id="PS50928">
    <property type="entry name" value="ABC_TM1"/>
    <property type="match status" value="1"/>
</dbReference>
<dbReference type="Pfam" id="PF19300">
    <property type="entry name" value="BPD_transp_1_N"/>
    <property type="match status" value="1"/>
</dbReference>
<comment type="similarity">
    <text evidence="7">Belongs to the binding-protein-dependent transport system permease family.</text>
</comment>
<dbReference type="PATRIC" id="fig|1434109.4.peg.1313"/>
<name>A0A0E3QKE6_METBA</name>
<sequence>MLNEYFIRRALYLIPVLIFTSFMSFSLIYIAPGDPAEIMMTSPSGGYDEAAVEAFRVAHGLDQPFYIQYLNWLKGAAVGDFGYSYMSEQPVFDTVLTAFKNTLKLSVLALAIALVIAVPLGVVSALKHNTIVDDACRFGALLGVSIPNFWQAYLMIIFFSVIIHWLPASGFGHGTDISYMILPAAVLGTGSAAVMMRMIRSSMLDVMGKEYIQTARGKGLSEKIVVIRHALKNALVPVITVVGLSIGFLLNGSVVVETIFGWSGIGNLVVNSILSHDYMMVQGSVLFVAVIFLLTNFFVDLVYVWANPEIRYDRTS</sequence>
<evidence type="ECO:0000256" key="7">
    <source>
        <dbReference type="RuleBase" id="RU363032"/>
    </source>
</evidence>
<protein>
    <submittedName>
        <fullName evidence="9">Dipeptide transport system permease protein DppB</fullName>
    </submittedName>
</protein>
<dbReference type="CDD" id="cd06261">
    <property type="entry name" value="TM_PBP2"/>
    <property type="match status" value="1"/>
</dbReference>
<dbReference type="EMBL" id="CP009526">
    <property type="protein sequence ID" value="AKB50312.1"/>
    <property type="molecule type" value="Genomic_DNA"/>
</dbReference>
<dbReference type="HOGENOM" id="CLU_036879_0_0_2"/>
<dbReference type="PANTHER" id="PTHR43163:SF6">
    <property type="entry name" value="DIPEPTIDE TRANSPORT SYSTEM PERMEASE PROTEIN DPPB-RELATED"/>
    <property type="match status" value="1"/>
</dbReference>
<dbReference type="GO" id="GO:0005886">
    <property type="term" value="C:plasma membrane"/>
    <property type="evidence" value="ECO:0007669"/>
    <property type="project" value="UniProtKB-SubCell"/>
</dbReference>
<feature type="transmembrane region" description="Helical" evidence="7">
    <location>
        <begin position="105"/>
        <end position="126"/>
    </location>
</feature>
<evidence type="ECO:0000259" key="8">
    <source>
        <dbReference type="PROSITE" id="PS50928"/>
    </source>
</evidence>
<dbReference type="KEGG" id="mbw:MSBRW_1059"/>
<proteinExistence type="inferred from homology"/>
<dbReference type="GeneID" id="24822506"/>
<accession>A0A0E3QKE6</accession>
<evidence type="ECO:0000256" key="5">
    <source>
        <dbReference type="ARBA" id="ARBA00022989"/>
    </source>
</evidence>
<comment type="subcellular location">
    <subcellularLocation>
        <location evidence="1 7">Cell membrane</location>
        <topology evidence="1 7">Multi-pass membrane protein</topology>
    </subcellularLocation>
</comment>
<dbReference type="InterPro" id="IPR045621">
    <property type="entry name" value="BPD_transp_1_N"/>
</dbReference>
<dbReference type="SUPFAM" id="SSF161098">
    <property type="entry name" value="MetI-like"/>
    <property type="match status" value="1"/>
</dbReference>
<keyword evidence="2 7" id="KW-0813">Transport</keyword>
<feature type="transmembrane region" description="Helical" evidence="7">
    <location>
        <begin position="138"/>
        <end position="165"/>
    </location>
</feature>